<evidence type="ECO:0000256" key="1">
    <source>
        <dbReference type="ARBA" id="ARBA00004255"/>
    </source>
</evidence>
<dbReference type="Pfam" id="PF14806">
    <property type="entry name" value="Coatomer_b_Cpla"/>
    <property type="match status" value="1"/>
</dbReference>
<dbReference type="PANTHER" id="PTHR10635:SF0">
    <property type="entry name" value="COATOMER SUBUNIT BETA"/>
    <property type="match status" value="1"/>
</dbReference>
<dbReference type="InterPro" id="IPR029446">
    <property type="entry name" value="COPB1_appendage_platform_dom"/>
</dbReference>
<keyword evidence="3 10" id="KW-0963">Cytoplasm</keyword>
<evidence type="ECO:0000256" key="8">
    <source>
        <dbReference type="ARBA" id="ARBA00023136"/>
    </source>
</evidence>
<comment type="function">
    <text evidence="10">The coatomer is a cytosolic protein complex that binds to dilysine motifs and reversibly associates with Golgi non-clathrin-coated vesicles, which further mediate biosynthetic protein transport from the ER, via the Golgi up to the trans Golgi network. Coatomer complex is required for budding from Golgi membranes, and is essential for the retrograde Golgi-to-ER transport of dilysine-tagged proteins.</text>
</comment>
<dbReference type="Proteomes" id="UP000355283">
    <property type="component" value="Unassembled WGS sequence"/>
</dbReference>
<dbReference type="SUPFAM" id="SSF48371">
    <property type="entry name" value="ARM repeat"/>
    <property type="match status" value="1"/>
</dbReference>
<keyword evidence="8 10" id="KW-0472">Membrane</keyword>
<evidence type="ECO:0000259" key="13">
    <source>
        <dbReference type="Pfam" id="PF14806"/>
    </source>
</evidence>
<evidence type="ECO:0000313" key="15">
    <source>
        <dbReference type="Proteomes" id="UP000355283"/>
    </source>
</evidence>
<dbReference type="InterPro" id="IPR011989">
    <property type="entry name" value="ARM-like"/>
</dbReference>
<evidence type="ECO:0000256" key="7">
    <source>
        <dbReference type="ARBA" id="ARBA00023034"/>
    </source>
</evidence>
<feature type="domain" description="Coatomer beta subunit C-terminal" evidence="12">
    <location>
        <begin position="690"/>
        <end position="829"/>
    </location>
</feature>
<dbReference type="GO" id="GO:0005198">
    <property type="term" value="F:structural molecule activity"/>
    <property type="evidence" value="ECO:0007669"/>
    <property type="project" value="InterPro"/>
</dbReference>
<dbReference type="InterPro" id="IPR016024">
    <property type="entry name" value="ARM-type_fold"/>
</dbReference>
<keyword evidence="2 10" id="KW-0813">Transport</keyword>
<dbReference type="AlphaFoldDB" id="A0A4D9D724"/>
<comment type="caution">
    <text evidence="14">The sequence shown here is derived from an EMBL/GenBank/DDBJ whole genome shotgun (WGS) entry which is preliminary data.</text>
</comment>
<accession>A0A4D9D724</accession>
<keyword evidence="6 10" id="KW-0653">Protein transport</keyword>
<evidence type="ECO:0000259" key="11">
    <source>
        <dbReference type="Pfam" id="PF01602"/>
    </source>
</evidence>
<evidence type="ECO:0000259" key="12">
    <source>
        <dbReference type="Pfam" id="PF07718"/>
    </source>
</evidence>
<evidence type="ECO:0000256" key="9">
    <source>
        <dbReference type="ARBA" id="ARBA00023329"/>
    </source>
</evidence>
<evidence type="ECO:0000256" key="3">
    <source>
        <dbReference type="ARBA" id="ARBA00022490"/>
    </source>
</evidence>
<dbReference type="Gene3D" id="1.25.10.10">
    <property type="entry name" value="Leucine-rich Repeat Variant"/>
    <property type="match status" value="1"/>
</dbReference>
<reference evidence="14 15" key="1">
    <citation type="submission" date="2019-01" db="EMBL/GenBank/DDBJ databases">
        <title>Nuclear Genome Assembly of the Microalgal Biofuel strain Nannochloropsis salina CCMP1776.</title>
        <authorList>
            <person name="Hovde B."/>
        </authorList>
    </citation>
    <scope>NUCLEOTIDE SEQUENCE [LARGE SCALE GENOMIC DNA]</scope>
    <source>
        <strain evidence="14 15">CCMP1776</strain>
    </source>
</reference>
<evidence type="ECO:0000256" key="6">
    <source>
        <dbReference type="ARBA" id="ARBA00022927"/>
    </source>
</evidence>
<keyword evidence="7 10" id="KW-0333">Golgi apparatus</keyword>
<proteinExistence type="predicted"/>
<evidence type="ECO:0000256" key="5">
    <source>
        <dbReference type="ARBA" id="ARBA00022892"/>
    </source>
</evidence>
<dbReference type="InterPro" id="IPR002553">
    <property type="entry name" value="Clathrin/coatomer_adapt-like_N"/>
</dbReference>
<protein>
    <recommendedName>
        <fullName evidence="10">Coatomer subunit beta</fullName>
    </recommendedName>
    <alternativeName>
        <fullName evidence="10">Beta-coat protein</fullName>
    </alternativeName>
</protein>
<name>A0A4D9D724_9STRA</name>
<evidence type="ECO:0000256" key="4">
    <source>
        <dbReference type="ARBA" id="ARBA00022737"/>
    </source>
</evidence>
<evidence type="ECO:0000313" key="14">
    <source>
        <dbReference type="EMBL" id="TFJ87521.1"/>
    </source>
</evidence>
<dbReference type="OrthoDB" id="10261439at2759"/>
<dbReference type="GO" id="GO:0006886">
    <property type="term" value="P:intracellular protein transport"/>
    <property type="evidence" value="ECO:0007669"/>
    <property type="project" value="InterPro"/>
</dbReference>
<dbReference type="Pfam" id="PF07718">
    <property type="entry name" value="Coatamer_beta_C"/>
    <property type="match status" value="1"/>
</dbReference>
<evidence type="ECO:0000256" key="2">
    <source>
        <dbReference type="ARBA" id="ARBA00022448"/>
    </source>
</evidence>
<feature type="domain" description="Coatomer beta subunit appendage platform" evidence="13">
    <location>
        <begin position="836"/>
        <end position="964"/>
    </location>
</feature>
<gene>
    <name evidence="14" type="ORF">NSK_000872</name>
</gene>
<dbReference type="GO" id="GO:0006891">
    <property type="term" value="P:intra-Golgi vesicle-mediated transport"/>
    <property type="evidence" value="ECO:0007669"/>
    <property type="project" value="TreeGrafter"/>
</dbReference>
<keyword evidence="15" id="KW-1185">Reference proteome</keyword>
<dbReference type="InterPro" id="IPR011710">
    <property type="entry name" value="Coatomer_bsu_C"/>
</dbReference>
<comment type="subunit">
    <text evidence="10">Oligomeric complex that consists of at least the alpha, beta, beta', gamma, delta, epsilon and zeta subunits.</text>
</comment>
<evidence type="ECO:0000256" key="10">
    <source>
        <dbReference type="PIRNR" id="PIRNR005727"/>
    </source>
</evidence>
<dbReference type="PANTHER" id="PTHR10635">
    <property type="entry name" value="COATOMER SUBUNIT BETA"/>
    <property type="match status" value="1"/>
</dbReference>
<dbReference type="GO" id="GO:0006888">
    <property type="term" value="P:endoplasmic reticulum to Golgi vesicle-mediated transport"/>
    <property type="evidence" value="ECO:0007669"/>
    <property type="project" value="TreeGrafter"/>
</dbReference>
<dbReference type="Pfam" id="PF01602">
    <property type="entry name" value="Adaptin_N"/>
    <property type="match status" value="1"/>
</dbReference>
<organism evidence="14 15">
    <name type="scientific">Nannochloropsis salina CCMP1776</name>
    <dbReference type="NCBI Taxonomy" id="1027361"/>
    <lineage>
        <taxon>Eukaryota</taxon>
        <taxon>Sar</taxon>
        <taxon>Stramenopiles</taxon>
        <taxon>Ochrophyta</taxon>
        <taxon>Eustigmatophyceae</taxon>
        <taxon>Eustigmatales</taxon>
        <taxon>Monodopsidaceae</taxon>
        <taxon>Microchloropsis</taxon>
        <taxon>Microchloropsis salina</taxon>
    </lineage>
</organism>
<dbReference type="PIRSF" id="PIRSF005727">
    <property type="entry name" value="Coatomer_beta_subunit"/>
    <property type="match status" value="1"/>
</dbReference>
<comment type="subcellular location">
    <subcellularLocation>
        <location evidence="10">Cytoplasm</location>
    </subcellularLocation>
    <subcellularLocation>
        <location evidence="1 10">Golgi apparatus membrane</location>
        <topology evidence="1 10">Peripheral membrane protein</topology>
        <orientation evidence="1 10">Cytoplasmic side</orientation>
    </subcellularLocation>
    <subcellularLocation>
        <location evidence="10">Cytoplasmic vesicle</location>
        <location evidence="10">COPI-coated vesicle membrane</location>
        <topology evidence="10">Peripheral membrane protein</topology>
        <orientation evidence="10">Cytoplasmic side</orientation>
    </subcellularLocation>
</comment>
<dbReference type="GO" id="GO:0000139">
    <property type="term" value="C:Golgi membrane"/>
    <property type="evidence" value="ECO:0007669"/>
    <property type="project" value="UniProtKB-SubCell"/>
</dbReference>
<dbReference type="GO" id="GO:0030126">
    <property type="term" value="C:COPI vesicle coat"/>
    <property type="evidence" value="ECO:0007669"/>
    <property type="project" value="InterPro"/>
</dbReference>
<feature type="domain" description="Clathrin/coatomer adaptor adaptin-like N-terminal" evidence="11">
    <location>
        <begin position="29"/>
        <end position="470"/>
    </location>
</feature>
<dbReference type="EMBL" id="SDOX01000005">
    <property type="protein sequence ID" value="TFJ87521.1"/>
    <property type="molecule type" value="Genomic_DNA"/>
</dbReference>
<keyword evidence="9 10" id="KW-0968">Cytoplasmic vesicle</keyword>
<keyword evidence="4" id="KW-0677">Repeat</keyword>
<keyword evidence="5 10" id="KW-0931">ER-Golgi transport</keyword>
<dbReference type="InterPro" id="IPR016460">
    <property type="entry name" value="COPB1"/>
</dbReference>
<sequence>MAPSGLPAVSSIETSCTVLFHTEKASAVQQEEIMRDLENPDVKYKIRALKQTIMLLLSGENLPRVLMSVIRFCSSTNDHLLKKLLMLYWEVVPKYDGTSKKLLSEMILVCNALRNDLNHPNEYVRGSMLRFLCKLREPDLLEPLIPSIKACLEHRHSYVRKNAALAILNIHRHVSSDLVPDAPELMQQFIQTETDSGARRNAFLFLCSEAELLAIQFLTEHLDEVPRYGDGFALLVLELTRKVCRKDPAQKARFVRALFNLLQSDSAAVSYEAAWTLVSLSSAPTAVRAAASTYAQLLNSQSDHNVKLIVLERLASLKQGHTRVVQENLMDVLRALGSPNLDICRKTLEVAMDLVSPRNIEEVVAVLKREVLRTQEGEQEKATVYRSMLIQAIHTCAARFPEVADAVVHVLMDFLSGDGALDVIVFVRSIIEQYPAFRPSILNKLLQSFAYIQGNTVLGVAVWILGEYAMEPTLRKEAFDCLLANAGQPPYLPKSTPAIKEGVGEGGREGGNAPGQQLVSKSVVLADGTYATQVAMVPVPGGTGSGKLGAEEKSSPAFRRALLEGDVFLGGLLVSSLTKLTVQALETAGPLDPECKEMQAKTLLVACGVGRMAEVKAQGNVGAYADVLERITVCARVLLDPDSLSLVKDTLLTKCKVSYAAFLKFKQEEAAKSDKARQGGKAGGLSAFPDALINFRQLRHFGVQTGDFDLYDGEDIQRATGAGAVKDEVGDWSKRLAHVYQLSGLADPVYAEAYVTVHDYDIVLEILVINRTKATLTNLTVELATMGDLKLIERPQSHTIGPQDQRIIRANIKVSSTETGHIFGTIVYENSSTAEKGTVNLNDIQMDIMDYIRPASCSDEAFRAMWAEFEWENKVAINTTFLDLQAFLTHVVSSTNMECLTPTSSLSGESAFLAANLYAKSVFGEDALVNLSVEKKDDADGRLSGYVRIRSKTQGIALSLGDRITAIQRVGDVQEEIAA</sequence>